<protein>
    <submittedName>
        <fullName evidence="3">Ovule protein</fullName>
    </submittedName>
</protein>
<keyword evidence="2" id="KW-1185">Reference proteome</keyword>
<evidence type="ECO:0000313" key="3">
    <source>
        <dbReference type="WBParaSite" id="ALUE_0001866401-mRNA-1"/>
    </source>
</evidence>
<dbReference type="WBParaSite" id="ALUE_0001866401-mRNA-1">
    <property type="protein sequence ID" value="ALUE_0001866401-mRNA-1"/>
    <property type="gene ID" value="ALUE_0001866401"/>
</dbReference>
<name>A0A0M3IJ71_ASCLU</name>
<organism evidence="2 3">
    <name type="scientific">Ascaris lumbricoides</name>
    <name type="common">Giant roundworm</name>
    <dbReference type="NCBI Taxonomy" id="6252"/>
    <lineage>
        <taxon>Eukaryota</taxon>
        <taxon>Metazoa</taxon>
        <taxon>Ecdysozoa</taxon>
        <taxon>Nematoda</taxon>
        <taxon>Chromadorea</taxon>
        <taxon>Rhabditida</taxon>
        <taxon>Spirurina</taxon>
        <taxon>Ascaridomorpha</taxon>
        <taxon>Ascaridoidea</taxon>
        <taxon>Ascarididae</taxon>
        <taxon>Ascaris</taxon>
    </lineage>
</organism>
<dbReference type="AlphaFoldDB" id="A0A0M3IJ71"/>
<proteinExistence type="predicted"/>
<evidence type="ECO:0000313" key="2">
    <source>
        <dbReference type="Proteomes" id="UP000036681"/>
    </source>
</evidence>
<sequence>MSYARMYLLHFFGQDIGIVYRVNSESQLLVNYWKDGFLANFEMLGLLRRSFICSGFEAIPYLLTVIALLLLTVMQDQYEENSAVNGTHLKSSDGE</sequence>
<keyword evidence="1" id="KW-0472">Membrane</keyword>
<feature type="transmembrane region" description="Helical" evidence="1">
    <location>
        <begin position="51"/>
        <end position="74"/>
    </location>
</feature>
<dbReference type="Proteomes" id="UP000036681">
    <property type="component" value="Unplaced"/>
</dbReference>
<reference evidence="3" key="1">
    <citation type="submission" date="2017-02" db="UniProtKB">
        <authorList>
            <consortium name="WormBaseParasite"/>
        </authorList>
    </citation>
    <scope>IDENTIFICATION</scope>
</reference>
<keyword evidence="1" id="KW-0812">Transmembrane</keyword>
<evidence type="ECO:0000256" key="1">
    <source>
        <dbReference type="SAM" id="Phobius"/>
    </source>
</evidence>
<keyword evidence="1" id="KW-1133">Transmembrane helix</keyword>
<accession>A0A0M3IJ71</accession>